<evidence type="ECO:0000259" key="6">
    <source>
        <dbReference type="Pfam" id="PF04932"/>
    </source>
</evidence>
<feature type="transmembrane region" description="Helical" evidence="5">
    <location>
        <begin position="229"/>
        <end position="245"/>
    </location>
</feature>
<dbReference type="Proteomes" id="UP000006772">
    <property type="component" value="Unassembled WGS sequence"/>
</dbReference>
<dbReference type="RefSeq" id="WP_006712712.1">
    <property type="nucleotide sequence ID" value="NZ_AEEC02000029.1"/>
</dbReference>
<feature type="transmembrane region" description="Helical" evidence="5">
    <location>
        <begin position="28"/>
        <end position="50"/>
    </location>
</feature>
<feature type="transmembrane region" description="Helical" evidence="5">
    <location>
        <begin position="157"/>
        <end position="179"/>
    </location>
</feature>
<protein>
    <submittedName>
        <fullName evidence="7">Cholera toxin secretion EpsM protein</fullName>
    </submittedName>
</protein>
<feature type="transmembrane region" description="Helical" evidence="5">
    <location>
        <begin position="422"/>
        <end position="439"/>
    </location>
</feature>
<comment type="subcellular location">
    <subcellularLocation>
        <location evidence="1">Membrane</location>
        <topology evidence="1">Multi-pass membrane protein</topology>
    </subcellularLocation>
</comment>
<comment type="caution">
    <text evidence="7">The sequence shown here is derived from an EMBL/GenBank/DDBJ whole genome shotgun (WGS) entry which is preliminary data.</text>
</comment>
<feature type="transmembrane region" description="Helical" evidence="5">
    <location>
        <begin position="135"/>
        <end position="151"/>
    </location>
</feature>
<sequence>MIEWPVWQPFAKEEMMRRINLPPSELKFLLAACVIAAMAGLVLPVVAGLLEGSYARLAALPALLIFGGLFLFNKRLLLLIVLLLRASGDIVLESTRVGSGGSLSLGLGGAINGLIILMAFLFFIEKPKLLPRKAWLYWMILMVVAFAGMAVSPDKGAALKIVLGLCSYFAVFVCAFYLVRTPEEFRSMVLLILASSLIPAVYGLVSTALNARGGLSGFRLQGTFGHPNIFAFYLTLVIALGLYVIKSAEFKLDQFKRFVLAGYLGVLFLLLLLTQTRSAWVACFLIFFLYGVKFERRYLVYMLVLGTLALMVPSVQERILQLDSGNTVTTYAKLNSFAWRTYLWQSGLNWMTPSHYIFGYGVEAFPFYSGMFFPLAGGVKWGAHSVFVQWFFDTGLAGMVAYLAIFYQVMRVLIRYYSVDKLGAVILICTLIEYLVVSASDNMLSYLAFNWYFWLVMGMGWSVYANSEAGKQEAMKKKRTALQPVPAVSS</sequence>
<evidence type="ECO:0000256" key="3">
    <source>
        <dbReference type="ARBA" id="ARBA00022989"/>
    </source>
</evidence>
<feature type="transmembrane region" description="Helical" evidence="5">
    <location>
        <begin position="451"/>
        <end position="469"/>
    </location>
</feature>
<evidence type="ECO:0000256" key="4">
    <source>
        <dbReference type="ARBA" id="ARBA00023136"/>
    </source>
</evidence>
<keyword evidence="3 5" id="KW-1133">Transmembrane helix</keyword>
<feature type="transmembrane region" description="Helical" evidence="5">
    <location>
        <begin position="103"/>
        <end position="123"/>
    </location>
</feature>
<reference evidence="7 8" key="1">
    <citation type="journal article" date="2013" name="Front. Microbiol.">
        <title>The genome of the endophytic bacterium H. frisingense GSF30(T) identifies diverse strategies in the Herbaspirillum genus to interact with plants.</title>
        <authorList>
            <person name="Straub D."/>
            <person name="Rothballer M."/>
            <person name="Hartmann A."/>
            <person name="Ludewig U."/>
        </authorList>
    </citation>
    <scope>NUCLEOTIDE SEQUENCE [LARGE SCALE GENOMIC DNA]</scope>
    <source>
        <strain evidence="7 8">GSF30</strain>
    </source>
</reference>
<evidence type="ECO:0000256" key="2">
    <source>
        <dbReference type="ARBA" id="ARBA00022692"/>
    </source>
</evidence>
<dbReference type="InterPro" id="IPR007016">
    <property type="entry name" value="O-antigen_ligase-rel_domated"/>
</dbReference>
<evidence type="ECO:0000313" key="7">
    <source>
        <dbReference type="EMBL" id="EOA03330.1"/>
    </source>
</evidence>
<feature type="transmembrane region" description="Helical" evidence="5">
    <location>
        <begin position="188"/>
        <end position="209"/>
    </location>
</feature>
<dbReference type="PANTHER" id="PTHR37422:SF13">
    <property type="entry name" value="LIPOPOLYSACCHARIDE BIOSYNTHESIS PROTEIN PA4999-RELATED"/>
    <property type="match status" value="1"/>
</dbReference>
<feature type="transmembrane region" description="Helical" evidence="5">
    <location>
        <begin position="387"/>
        <end position="410"/>
    </location>
</feature>
<keyword evidence="4 5" id="KW-0472">Membrane</keyword>
<dbReference type="PANTHER" id="PTHR37422">
    <property type="entry name" value="TEICHURONIC ACID BIOSYNTHESIS PROTEIN TUAE"/>
    <property type="match status" value="1"/>
</dbReference>
<dbReference type="GO" id="GO:0016020">
    <property type="term" value="C:membrane"/>
    <property type="evidence" value="ECO:0007669"/>
    <property type="project" value="UniProtKB-SubCell"/>
</dbReference>
<proteinExistence type="predicted"/>
<evidence type="ECO:0000256" key="1">
    <source>
        <dbReference type="ARBA" id="ARBA00004141"/>
    </source>
</evidence>
<dbReference type="InterPro" id="IPR051533">
    <property type="entry name" value="WaaL-like"/>
</dbReference>
<accession>A0AAI9IC04</accession>
<evidence type="ECO:0000256" key="5">
    <source>
        <dbReference type="SAM" id="Phobius"/>
    </source>
</evidence>
<feature type="transmembrane region" description="Helical" evidence="5">
    <location>
        <begin position="266"/>
        <end position="292"/>
    </location>
</feature>
<gene>
    <name evidence="7" type="ORF">HFRIS_018009</name>
</gene>
<feature type="domain" description="O-antigen ligase-related" evidence="6">
    <location>
        <begin position="266"/>
        <end position="403"/>
    </location>
</feature>
<organism evidence="7 8">
    <name type="scientific">Herbaspirillum frisingense GSF30</name>
    <dbReference type="NCBI Taxonomy" id="864073"/>
    <lineage>
        <taxon>Bacteria</taxon>
        <taxon>Pseudomonadati</taxon>
        <taxon>Pseudomonadota</taxon>
        <taxon>Betaproteobacteria</taxon>
        <taxon>Burkholderiales</taxon>
        <taxon>Oxalobacteraceae</taxon>
        <taxon>Herbaspirillum</taxon>
    </lineage>
</organism>
<feature type="transmembrane region" description="Helical" evidence="5">
    <location>
        <begin position="298"/>
        <end position="315"/>
    </location>
</feature>
<feature type="transmembrane region" description="Helical" evidence="5">
    <location>
        <begin position="62"/>
        <end position="83"/>
    </location>
</feature>
<dbReference type="Pfam" id="PF04932">
    <property type="entry name" value="Wzy_C"/>
    <property type="match status" value="1"/>
</dbReference>
<name>A0AAI9IC04_9BURK</name>
<feature type="transmembrane region" description="Helical" evidence="5">
    <location>
        <begin position="356"/>
        <end position="375"/>
    </location>
</feature>
<keyword evidence="2 5" id="KW-0812">Transmembrane</keyword>
<dbReference type="AlphaFoldDB" id="A0AAI9IC04"/>
<dbReference type="EMBL" id="AEEC02000029">
    <property type="protein sequence ID" value="EOA03330.1"/>
    <property type="molecule type" value="Genomic_DNA"/>
</dbReference>
<evidence type="ECO:0000313" key="8">
    <source>
        <dbReference type="Proteomes" id="UP000006772"/>
    </source>
</evidence>